<dbReference type="InterPro" id="IPR043519">
    <property type="entry name" value="NT_sf"/>
</dbReference>
<dbReference type="Gene3D" id="3.30.460.10">
    <property type="entry name" value="Beta Polymerase, domain 2"/>
    <property type="match status" value="1"/>
</dbReference>
<dbReference type="SUPFAM" id="SSF81301">
    <property type="entry name" value="Nucleotidyltransferase"/>
    <property type="match status" value="1"/>
</dbReference>
<keyword evidence="2 8" id="KW-0808">Transferase</keyword>
<keyword evidence="8" id="KW-0694">RNA-binding</keyword>
<keyword evidence="6" id="KW-0547">Nucleotide-binding</keyword>
<evidence type="ECO:0000259" key="9">
    <source>
        <dbReference type="Pfam" id="PF01743"/>
    </source>
</evidence>
<dbReference type="InterPro" id="IPR032828">
    <property type="entry name" value="PolyA_RNA-bd"/>
</dbReference>
<dbReference type="Proteomes" id="UP000253941">
    <property type="component" value="Unassembled WGS sequence"/>
</dbReference>
<accession>A0A369T8T0</accession>
<feature type="domain" description="Poly A polymerase head" evidence="9">
    <location>
        <begin position="33"/>
        <end position="154"/>
    </location>
</feature>
<dbReference type="PANTHER" id="PTHR46173">
    <property type="entry name" value="CCA TRNA NUCLEOTIDYLTRANSFERASE 1, MITOCHONDRIAL"/>
    <property type="match status" value="1"/>
</dbReference>
<dbReference type="PANTHER" id="PTHR46173:SF1">
    <property type="entry name" value="CCA TRNA NUCLEOTIDYLTRANSFERASE 1, MITOCHONDRIAL"/>
    <property type="match status" value="1"/>
</dbReference>
<evidence type="ECO:0000256" key="4">
    <source>
        <dbReference type="ARBA" id="ARBA00022695"/>
    </source>
</evidence>
<dbReference type="GO" id="GO:0046872">
    <property type="term" value="F:metal ion binding"/>
    <property type="evidence" value="ECO:0007669"/>
    <property type="project" value="UniProtKB-KW"/>
</dbReference>
<dbReference type="GO" id="GO:0008033">
    <property type="term" value="P:tRNA processing"/>
    <property type="evidence" value="ECO:0007669"/>
    <property type="project" value="UniProtKB-KW"/>
</dbReference>
<sequence length="417" mass="45671">MKPAGHLDPQPWMMADDTRAVLAALRAEGTEVRFVGGCVRDSLLHRPVKDVDIATPDTPETVLRLLRQSGLKAIPTGLHHGTVTAVSDHHPFEITTLREDVETFGRHARVAFTDDWTADAARRDFTMNAMFLAPEGAIYDPFDGLPDLRAGRVRFVGEPAQRIQEDYLRLLRFFRFHAHYGHGAPDADGLRAATAFAPHLVELSGERIREELLRLLSAPDPAPVLRDMLAHGILAAILPEAKLAERLDALVGLERPAGVAGDPILRLAALLETDRAGAEDVAERLRFSRREARWLADLLAPARDVGIGDSGSALRRAMYRLGPELVRDLLLLAAASRKAEGELVDGERLTAALAEVAAWTPRHLPIGGADAQAVGISPGPEMGAALRAVERWWEERDFVPDRAACLAKLREVAERRS</sequence>
<dbReference type="AlphaFoldDB" id="A0A369T8T0"/>
<keyword evidence="5" id="KW-0479">Metal-binding</keyword>
<comment type="caution">
    <text evidence="11">The sequence shown here is derived from an EMBL/GenBank/DDBJ whole genome shotgun (WGS) entry which is preliminary data.</text>
</comment>
<dbReference type="InterPro" id="IPR050264">
    <property type="entry name" value="Bact_CCA-adding_enz_type3_sf"/>
</dbReference>
<dbReference type="GO" id="GO:0016779">
    <property type="term" value="F:nucleotidyltransferase activity"/>
    <property type="evidence" value="ECO:0007669"/>
    <property type="project" value="UniProtKB-KW"/>
</dbReference>
<dbReference type="EMBL" id="QPMH01000010">
    <property type="protein sequence ID" value="RDD61678.1"/>
    <property type="molecule type" value="Genomic_DNA"/>
</dbReference>
<evidence type="ECO:0000259" key="10">
    <source>
        <dbReference type="Pfam" id="PF12627"/>
    </source>
</evidence>
<dbReference type="Pfam" id="PF12627">
    <property type="entry name" value="PolyA_pol_RNAbd"/>
    <property type="match status" value="1"/>
</dbReference>
<dbReference type="InterPro" id="IPR002646">
    <property type="entry name" value="PolA_pol_head_dom"/>
</dbReference>
<organism evidence="11 12">
    <name type="scientific">Ferruginivarius sediminum</name>
    <dbReference type="NCBI Taxonomy" id="2661937"/>
    <lineage>
        <taxon>Bacteria</taxon>
        <taxon>Pseudomonadati</taxon>
        <taxon>Pseudomonadota</taxon>
        <taxon>Alphaproteobacteria</taxon>
        <taxon>Rhodospirillales</taxon>
        <taxon>Rhodospirillaceae</taxon>
        <taxon>Ferruginivarius</taxon>
    </lineage>
</organism>
<dbReference type="RefSeq" id="WP_114582480.1">
    <property type="nucleotide sequence ID" value="NZ_QPMH01000010.1"/>
</dbReference>
<gene>
    <name evidence="11" type="ORF">DRB17_12175</name>
</gene>
<keyword evidence="7" id="KW-0460">Magnesium</keyword>
<dbReference type="Gene3D" id="1.10.3090.10">
    <property type="entry name" value="cca-adding enzyme, domain 2"/>
    <property type="match status" value="1"/>
</dbReference>
<proteinExistence type="inferred from homology"/>
<comment type="cofactor">
    <cofactor evidence="1">
        <name>Mg(2+)</name>
        <dbReference type="ChEBI" id="CHEBI:18420"/>
    </cofactor>
</comment>
<dbReference type="GO" id="GO:0000049">
    <property type="term" value="F:tRNA binding"/>
    <property type="evidence" value="ECO:0007669"/>
    <property type="project" value="TreeGrafter"/>
</dbReference>
<evidence type="ECO:0000313" key="11">
    <source>
        <dbReference type="EMBL" id="RDD61678.1"/>
    </source>
</evidence>
<dbReference type="CDD" id="cd05398">
    <property type="entry name" value="NT_ClassII-CCAase"/>
    <property type="match status" value="1"/>
</dbReference>
<dbReference type="Pfam" id="PF01743">
    <property type="entry name" value="PolyA_pol"/>
    <property type="match status" value="1"/>
</dbReference>
<feature type="domain" description="tRNA nucleotidyltransferase/poly(A) polymerase RNA and SrmB- binding" evidence="10">
    <location>
        <begin position="191"/>
        <end position="241"/>
    </location>
</feature>
<evidence type="ECO:0000256" key="1">
    <source>
        <dbReference type="ARBA" id="ARBA00001946"/>
    </source>
</evidence>
<reference evidence="11 12" key="1">
    <citation type="submission" date="2018-07" db="EMBL/GenBank/DDBJ databases">
        <title>Venubactetium sediminum gen. nov., sp. nov., isolated from a marine solar saltern.</title>
        <authorList>
            <person name="Wang S."/>
        </authorList>
    </citation>
    <scope>NUCLEOTIDE SEQUENCE [LARGE SCALE GENOMIC DNA]</scope>
    <source>
        <strain evidence="11 12">WD2A32</strain>
    </source>
</reference>
<dbReference type="SUPFAM" id="SSF81891">
    <property type="entry name" value="Poly A polymerase C-terminal region-like"/>
    <property type="match status" value="1"/>
</dbReference>
<dbReference type="GO" id="GO:0000166">
    <property type="term" value="F:nucleotide binding"/>
    <property type="evidence" value="ECO:0007669"/>
    <property type="project" value="UniProtKB-KW"/>
</dbReference>
<protein>
    <submittedName>
        <fullName evidence="11">CCA tRNA nucleotidyltransferase</fullName>
    </submittedName>
</protein>
<evidence type="ECO:0000256" key="5">
    <source>
        <dbReference type="ARBA" id="ARBA00022723"/>
    </source>
</evidence>
<evidence type="ECO:0000256" key="3">
    <source>
        <dbReference type="ARBA" id="ARBA00022694"/>
    </source>
</evidence>
<evidence type="ECO:0000256" key="8">
    <source>
        <dbReference type="RuleBase" id="RU003953"/>
    </source>
</evidence>
<evidence type="ECO:0000256" key="2">
    <source>
        <dbReference type="ARBA" id="ARBA00022679"/>
    </source>
</evidence>
<evidence type="ECO:0000256" key="6">
    <source>
        <dbReference type="ARBA" id="ARBA00022741"/>
    </source>
</evidence>
<keyword evidence="12" id="KW-1185">Reference proteome</keyword>
<evidence type="ECO:0000313" key="12">
    <source>
        <dbReference type="Proteomes" id="UP000253941"/>
    </source>
</evidence>
<keyword evidence="4" id="KW-0548">Nucleotidyltransferase</keyword>
<name>A0A369T8T0_9PROT</name>
<keyword evidence="3" id="KW-0819">tRNA processing</keyword>
<evidence type="ECO:0000256" key="7">
    <source>
        <dbReference type="ARBA" id="ARBA00022842"/>
    </source>
</evidence>
<comment type="similarity">
    <text evidence="8">Belongs to the tRNA nucleotidyltransferase/poly(A) polymerase family.</text>
</comment>